<comment type="caution">
    <text evidence="1">The sequence shown here is derived from an EMBL/GenBank/DDBJ whole genome shotgun (WGS) entry which is preliminary data.</text>
</comment>
<organism evidence="1 2">
    <name type="scientific">Streptomyces lanatus</name>
    <dbReference type="NCBI Taxonomy" id="66900"/>
    <lineage>
        <taxon>Bacteria</taxon>
        <taxon>Bacillati</taxon>
        <taxon>Actinomycetota</taxon>
        <taxon>Actinomycetes</taxon>
        <taxon>Kitasatosporales</taxon>
        <taxon>Streptomycetaceae</taxon>
        <taxon>Streptomyces</taxon>
    </lineage>
</organism>
<dbReference type="EMBL" id="JBEPFB010000001">
    <property type="protein sequence ID" value="MER7371525.1"/>
    <property type="molecule type" value="Genomic_DNA"/>
</dbReference>
<protein>
    <submittedName>
        <fullName evidence="1">Uncharacterized protein</fullName>
    </submittedName>
</protein>
<evidence type="ECO:0000313" key="2">
    <source>
        <dbReference type="Proteomes" id="UP001486207"/>
    </source>
</evidence>
<evidence type="ECO:0000313" key="1">
    <source>
        <dbReference type="EMBL" id="MER7371525.1"/>
    </source>
</evidence>
<name>A0ABV1XIW3_9ACTN</name>
<keyword evidence="2" id="KW-1185">Reference proteome</keyword>
<accession>A0ABV1XIW3</accession>
<dbReference type="RefSeq" id="WP_190068745.1">
    <property type="nucleotide sequence ID" value="NZ_BNBM01000002.1"/>
</dbReference>
<proteinExistence type="predicted"/>
<gene>
    <name evidence="1" type="ORF">ABT384_02525</name>
</gene>
<sequence>MSESRPPNPFPAPAPAEWQERWIDAVLSAPGVNVPRDALENIAPFIVRPKDSLTDADSEGQRRLKPSRLRTVRTDAGEMVVLLVRMNGVGGVVWEHNERISSTWHSAADPATAGAPRRSLTRVLPWTRTTEDGREKVFAALESRTETLSRLLGNVEQAAAELDNRDGRRTYNLGEDLVLNGQHEPCMYVAQHFRVDEEIGEDADGKPLHPSAYWGWMAVRGNNRTRRRQEIFDISSAEVLTGVPFKKLGSDGEGVAVNPGYWLRSLAQTLNGEFAALTEQPDPDARAHRALKIAEVEAHLVVGSPTPARLFRTVQVSNRRDHVHPPLEFTPNDQGRALGRSVLGAYVAQGVLDEATADVLSGAAPVSELPGAPAGASVSTLRDLRSMCLLRELFPVDQRKREIIRRALSEGPPSLLNSREVNLRARAWSALTSESYPQPWNPRIAEVFPTAKARAGFAPSERPLEELLAAADTDPVAFEELIMFRAAHWLAAFDIIDADRGSLTGQKTVDDDGTEAERVRRTVKNNLYAMQNNPAAAVSLLRELALAMDEGRKPRKVSVSGEVLDGAASRAWFNRTFPKETGTRPYTRRTLEREHPTTLRGGRTTLTLDTLTDPLAEPAEAASAHAPVETDAQAVERLARELETQINAMADGATEIGELLTELQGKADAAGMEYALTRQQADDTVLGLAKTLSELRKWPEVVPSMGRPN</sequence>
<dbReference type="Proteomes" id="UP001486207">
    <property type="component" value="Unassembled WGS sequence"/>
</dbReference>
<reference evidence="1 2" key="1">
    <citation type="submission" date="2024-06" db="EMBL/GenBank/DDBJ databases">
        <title>The Natural Products Discovery Center: Release of the First 8490 Sequenced Strains for Exploring Actinobacteria Biosynthetic Diversity.</title>
        <authorList>
            <person name="Kalkreuter E."/>
            <person name="Kautsar S.A."/>
            <person name="Yang D."/>
            <person name="Bader C.D."/>
            <person name="Teijaro C.N."/>
            <person name="Fluegel L."/>
            <person name="Davis C.M."/>
            <person name="Simpson J.R."/>
            <person name="Lauterbach L."/>
            <person name="Steele A.D."/>
            <person name="Gui C."/>
            <person name="Meng S."/>
            <person name="Li G."/>
            <person name="Viehrig K."/>
            <person name="Ye F."/>
            <person name="Su P."/>
            <person name="Kiefer A.F."/>
            <person name="Nichols A."/>
            <person name="Cepeda A.J."/>
            <person name="Yan W."/>
            <person name="Fan B."/>
            <person name="Jiang Y."/>
            <person name="Adhikari A."/>
            <person name="Zheng C.-J."/>
            <person name="Schuster L."/>
            <person name="Cowan T.M."/>
            <person name="Smanski M.J."/>
            <person name="Chevrette M.G."/>
            <person name="De Carvalho L.P.S."/>
            <person name="Shen B."/>
        </authorList>
    </citation>
    <scope>NUCLEOTIDE SEQUENCE [LARGE SCALE GENOMIC DNA]</scope>
    <source>
        <strain evidence="1 2">NPDC000155</strain>
    </source>
</reference>